<evidence type="ECO:0000313" key="1">
    <source>
        <dbReference type="EMBL" id="QNV38727.1"/>
    </source>
</evidence>
<sequence>MGVINTEIMDPASLTEFMRTLYVAKEEKDGVLSAFLPNFDIDGATIDVTVEGNRPIEPAKYRAFDAEPRFGADVPMVQRTIRLLPLSEQGKFGELDAINGGPSSSIEAKTRWAQRRASRIVNSYFEALEAIRARLLLTGNLTITQEDLKIDESFGRSAEHNVTAATLWNAGGDILDDIALWVETYKKNNFGAEPGTIVASGRVVRQIAKNGAFATQMVNGGSRAAGIEDINDILLGQGLPTLTIFDRANAAGRLIPDDRLLLLPAPGEKFSTEASELGGTPWGTTATSQTPSWGISDADAPGLVAALFDNDKPPVGLEVVADAIALPVLANANRSLVAKVF</sequence>
<dbReference type="AlphaFoldDB" id="A0A7H2BGD1"/>
<dbReference type="InterPro" id="IPR053738">
    <property type="entry name" value="Lambda_capsid_assembly"/>
</dbReference>
<protein>
    <submittedName>
        <fullName evidence="1">Major capsid protein</fullName>
    </submittedName>
</protein>
<accession>A0A7H2BGD1</accession>
<dbReference type="Gene3D" id="3.90.1690.10">
    <property type="entry name" value="phage-related protein like domain"/>
    <property type="match status" value="1"/>
</dbReference>
<reference evidence="1 2" key="1">
    <citation type="submission" date="2020-09" db="EMBL/GenBank/DDBJ databases">
        <title>Investigation of environmental microbes.</title>
        <authorList>
            <person name="Ou Y."/>
            <person name="Kang Q."/>
        </authorList>
    </citation>
    <scope>NUCLEOTIDE SEQUENCE [LARGE SCALE GENOMIC DNA]</scope>
    <source>
        <strain evidence="1 2">KJZ-14</strain>
    </source>
</reference>
<dbReference type="EMBL" id="CP061539">
    <property type="protein sequence ID" value="QNV38727.1"/>
    <property type="molecule type" value="Genomic_DNA"/>
</dbReference>
<dbReference type="InterPro" id="IPR005564">
    <property type="entry name" value="Major_capsid_GpE"/>
</dbReference>
<organism evidence="1 2">
    <name type="scientific">Rothia terrae</name>
    <dbReference type="NCBI Taxonomy" id="396015"/>
    <lineage>
        <taxon>Bacteria</taxon>
        <taxon>Bacillati</taxon>
        <taxon>Actinomycetota</taxon>
        <taxon>Actinomycetes</taxon>
        <taxon>Micrococcales</taxon>
        <taxon>Micrococcaceae</taxon>
        <taxon>Rothia</taxon>
    </lineage>
</organism>
<dbReference type="KEGG" id="rter:IDM49_05660"/>
<proteinExistence type="predicted"/>
<keyword evidence="2" id="KW-1185">Reference proteome</keyword>
<dbReference type="Proteomes" id="UP000516404">
    <property type="component" value="Chromosome"/>
</dbReference>
<dbReference type="RefSeq" id="WP_190725323.1">
    <property type="nucleotide sequence ID" value="NZ_CP061539.1"/>
</dbReference>
<evidence type="ECO:0000313" key="2">
    <source>
        <dbReference type="Proteomes" id="UP000516404"/>
    </source>
</evidence>
<dbReference type="Pfam" id="PF03864">
    <property type="entry name" value="Phage_cap_E"/>
    <property type="match status" value="1"/>
</dbReference>
<gene>
    <name evidence="1" type="ORF">IDM49_05660</name>
</gene>
<dbReference type="GeneID" id="96623715"/>
<name>A0A7H2BGD1_9MICC</name>